<dbReference type="InterPro" id="IPR029775">
    <property type="entry name" value="NPHP4"/>
</dbReference>
<dbReference type="GO" id="GO:0097730">
    <property type="term" value="C:non-motile cilium"/>
    <property type="evidence" value="ECO:0007669"/>
    <property type="project" value="InterPro"/>
</dbReference>
<reference evidence="2 3" key="1">
    <citation type="submission" date="2022-11" db="UniProtKB">
        <authorList>
            <consortium name="WormBaseParasite"/>
        </authorList>
    </citation>
    <scope>IDENTIFICATION</scope>
</reference>
<dbReference type="GO" id="GO:0097546">
    <property type="term" value="C:ciliary base"/>
    <property type="evidence" value="ECO:0007669"/>
    <property type="project" value="TreeGrafter"/>
</dbReference>
<sequence>MTLLVNAIVCHKMSTTSNSGWYQKCLSTRSVPLKLLPDNPTSTECYALRIQSAEFNQGKTGQYRLHVHLYDTKYKQFFGRKFRGALRSVRSSRIEFQTEVFFHSTIRDERIILVVEISRKENNDELIEAWTVVPVFRNSQPITDYASNSTVPIQLKKYQLYNGSSKILYYVNALDTAPNLTKANGVIECTLQTHQRMTPALDFIPEFVLISNEHIPGLKTINGVSQLAFPTPADTFAAVLDNVSISFGMHADRIEWLLLELINREQCFQLNKPPNDPSVDKLQILERRLRVGVHNGFTFVEEPLCLYLTSKDEAASGSHSYRRRSRSLSRMTPNVRSEFDTFTVKNAIKLSKLCADEDFAIVFAIDYLVGVQKSESSVSNSRFIMVCWGAWCPYQNSTFSLSDSISVPLVGGPRPNADEVFCFRSLLRIRENEYEAFSDGRPRIILRFNFALVGSTDNRLLLQILSRSRAETSGRQTTPLPKPDIVVKPRKEVPVELEEESEEVITHPTPRYPVVDHIIEEPILTPYKDLSRRRTFSTFERRRETHVEADYTIESTSARIGVNQPIGHE</sequence>
<keyword evidence="1" id="KW-1185">Reference proteome</keyword>
<dbReference type="GO" id="GO:0036064">
    <property type="term" value="C:ciliary basal body"/>
    <property type="evidence" value="ECO:0007669"/>
    <property type="project" value="TreeGrafter"/>
</dbReference>
<dbReference type="PANTHER" id="PTHR31043">
    <property type="entry name" value="NEPHROCYSTIN-4"/>
    <property type="match status" value="1"/>
</dbReference>
<accession>A0A914C7R6</accession>
<name>A0A914C7R6_9BILA</name>
<dbReference type="WBParaSite" id="ACRNAN_Path_493.g1848.t1">
    <property type="protein sequence ID" value="ACRNAN_Path_493.g1848.t1"/>
    <property type="gene ID" value="ACRNAN_Path_493.g1848"/>
</dbReference>
<dbReference type="GO" id="GO:0090090">
    <property type="term" value="P:negative regulation of canonical Wnt signaling pathway"/>
    <property type="evidence" value="ECO:0007669"/>
    <property type="project" value="InterPro"/>
</dbReference>
<dbReference type="AlphaFoldDB" id="A0A914C7R6"/>
<dbReference type="Proteomes" id="UP000887540">
    <property type="component" value="Unplaced"/>
</dbReference>
<evidence type="ECO:0000313" key="1">
    <source>
        <dbReference type="Proteomes" id="UP000887540"/>
    </source>
</evidence>
<evidence type="ECO:0000313" key="2">
    <source>
        <dbReference type="WBParaSite" id="ACRNAN_Path_493.g1848.t1"/>
    </source>
</evidence>
<organism evidence="1 3">
    <name type="scientific">Acrobeloides nanus</name>
    <dbReference type="NCBI Taxonomy" id="290746"/>
    <lineage>
        <taxon>Eukaryota</taxon>
        <taxon>Metazoa</taxon>
        <taxon>Ecdysozoa</taxon>
        <taxon>Nematoda</taxon>
        <taxon>Chromadorea</taxon>
        <taxon>Rhabditida</taxon>
        <taxon>Tylenchina</taxon>
        <taxon>Cephalobomorpha</taxon>
        <taxon>Cephaloboidea</taxon>
        <taxon>Cephalobidae</taxon>
        <taxon>Acrobeloides</taxon>
    </lineage>
</organism>
<evidence type="ECO:0000313" key="3">
    <source>
        <dbReference type="WBParaSite" id="ACRNAN_Path_493.g1848.t2"/>
    </source>
</evidence>
<dbReference type="GO" id="GO:1904491">
    <property type="term" value="P:protein localization to ciliary transition zone"/>
    <property type="evidence" value="ECO:0007669"/>
    <property type="project" value="TreeGrafter"/>
</dbReference>
<dbReference type="PANTHER" id="PTHR31043:SF3">
    <property type="entry name" value="NEPHROCYSTIN-4"/>
    <property type="match status" value="1"/>
</dbReference>
<proteinExistence type="predicted"/>
<dbReference type="WBParaSite" id="ACRNAN_Path_493.g1848.t2">
    <property type="protein sequence ID" value="ACRNAN_Path_493.g1848.t2"/>
    <property type="gene ID" value="ACRNAN_Path_493.g1848"/>
</dbReference>
<protein>
    <submittedName>
        <fullName evidence="2 3">Uncharacterized protein</fullName>
    </submittedName>
</protein>
<dbReference type="GO" id="GO:0035869">
    <property type="term" value="C:ciliary transition zone"/>
    <property type="evidence" value="ECO:0007669"/>
    <property type="project" value="TreeGrafter"/>
</dbReference>